<dbReference type="GO" id="GO:0030490">
    <property type="term" value="P:maturation of SSU-rRNA"/>
    <property type="evidence" value="ECO:0007669"/>
    <property type="project" value="UniProtKB-UniRule"/>
</dbReference>
<protein>
    <recommendedName>
        <fullName evidence="2">Ribosome-binding factor A</fullName>
    </recommendedName>
</protein>
<accession>A0A0P9CVC4</accession>
<dbReference type="GO" id="GO:0005829">
    <property type="term" value="C:cytosol"/>
    <property type="evidence" value="ECO:0007669"/>
    <property type="project" value="TreeGrafter"/>
</dbReference>
<dbReference type="InterPro" id="IPR015946">
    <property type="entry name" value="KH_dom-like_a/b"/>
</dbReference>
<dbReference type="AlphaFoldDB" id="A0A0P9CVC4"/>
<dbReference type="InterPro" id="IPR023799">
    <property type="entry name" value="RbfA_dom_sf"/>
</dbReference>
<dbReference type="InterPro" id="IPR000238">
    <property type="entry name" value="RbfA"/>
</dbReference>
<comment type="similarity">
    <text evidence="2">Belongs to the RbfA family.</text>
</comment>
<comment type="subunit">
    <text evidence="2">Monomer. Binds 30S ribosomal subunits, but not 50S ribosomal subunits or 70S ribosomes.</text>
</comment>
<dbReference type="Proteomes" id="UP000050509">
    <property type="component" value="Unassembled WGS sequence"/>
</dbReference>
<dbReference type="PANTHER" id="PTHR33515">
    <property type="entry name" value="RIBOSOME-BINDING FACTOR A, CHLOROPLASTIC-RELATED"/>
    <property type="match status" value="1"/>
</dbReference>
<keyword evidence="1 2" id="KW-0690">Ribosome biogenesis</keyword>
<comment type="subcellular location">
    <subcellularLocation>
        <location evidence="2">Cytoplasm</location>
    </subcellularLocation>
</comment>
<dbReference type="EMBL" id="LJCR01001683">
    <property type="protein sequence ID" value="KPV49903.1"/>
    <property type="molecule type" value="Genomic_DNA"/>
</dbReference>
<dbReference type="PANTHER" id="PTHR33515:SF1">
    <property type="entry name" value="RIBOSOME-BINDING FACTOR A, CHLOROPLASTIC-RELATED"/>
    <property type="match status" value="1"/>
</dbReference>
<keyword evidence="2" id="KW-0963">Cytoplasm</keyword>
<name>A0A0P9CVC4_9CHLR</name>
<evidence type="ECO:0000313" key="4">
    <source>
        <dbReference type="Proteomes" id="UP000050509"/>
    </source>
</evidence>
<evidence type="ECO:0000256" key="2">
    <source>
        <dbReference type="HAMAP-Rule" id="MF_00003"/>
    </source>
</evidence>
<reference evidence="3 4" key="1">
    <citation type="submission" date="2015-09" db="EMBL/GenBank/DDBJ databases">
        <title>Draft genome sequence of Kouleothrix aurantiaca JCM 19913.</title>
        <authorList>
            <person name="Hemp J."/>
        </authorList>
    </citation>
    <scope>NUCLEOTIDE SEQUENCE [LARGE SCALE GENOMIC DNA]</scope>
    <source>
        <strain evidence="3 4">COM-B</strain>
    </source>
</reference>
<sequence length="125" mass="14447">MSKRTQQVGEGIQHILSEIIQYELKDPRVGFATVVGVDVSADLQHAKVRISIMDETERATTMEALERAKGFMRRQLAHELRHLRSVPELHLELDTSLDYSMRIDEVLRQVELDRRDNPPQIDEEA</sequence>
<dbReference type="Gene3D" id="3.30.300.20">
    <property type="match status" value="1"/>
</dbReference>
<gene>
    <name evidence="2" type="primary">rbfA</name>
    <name evidence="3" type="ORF">SE17_30005</name>
</gene>
<keyword evidence="4" id="KW-1185">Reference proteome</keyword>
<dbReference type="PATRIC" id="fig|186479.3.peg.2644"/>
<evidence type="ECO:0000313" key="3">
    <source>
        <dbReference type="EMBL" id="KPV49903.1"/>
    </source>
</evidence>
<organism evidence="3 4">
    <name type="scientific">Kouleothrix aurantiaca</name>
    <dbReference type="NCBI Taxonomy" id="186479"/>
    <lineage>
        <taxon>Bacteria</taxon>
        <taxon>Bacillati</taxon>
        <taxon>Chloroflexota</taxon>
        <taxon>Chloroflexia</taxon>
        <taxon>Chloroflexales</taxon>
        <taxon>Roseiflexineae</taxon>
        <taxon>Roseiflexaceae</taxon>
        <taxon>Kouleothrix</taxon>
    </lineage>
</organism>
<dbReference type="Pfam" id="PF02033">
    <property type="entry name" value="RBFA"/>
    <property type="match status" value="1"/>
</dbReference>
<comment type="caution">
    <text evidence="3">The sequence shown here is derived from an EMBL/GenBank/DDBJ whole genome shotgun (WGS) entry which is preliminary data.</text>
</comment>
<dbReference type="GO" id="GO:0043024">
    <property type="term" value="F:ribosomal small subunit binding"/>
    <property type="evidence" value="ECO:0007669"/>
    <property type="project" value="TreeGrafter"/>
</dbReference>
<proteinExistence type="inferred from homology"/>
<comment type="function">
    <text evidence="2">One of several proteins that assist in the late maturation steps of the functional core of the 30S ribosomal subunit. Associates with free 30S ribosomal subunits (but not with 30S subunits that are part of 70S ribosomes or polysomes). Required for efficient processing of 16S rRNA. May interact with the 5'-terminal helix region of 16S rRNA.</text>
</comment>
<dbReference type="SUPFAM" id="SSF89919">
    <property type="entry name" value="Ribosome-binding factor A, RbfA"/>
    <property type="match status" value="1"/>
</dbReference>
<evidence type="ECO:0000256" key="1">
    <source>
        <dbReference type="ARBA" id="ARBA00022517"/>
    </source>
</evidence>
<dbReference type="HAMAP" id="MF_00003">
    <property type="entry name" value="RbfA"/>
    <property type="match status" value="1"/>
</dbReference>
<dbReference type="NCBIfam" id="TIGR00082">
    <property type="entry name" value="rbfA"/>
    <property type="match status" value="1"/>
</dbReference>